<dbReference type="PANTHER" id="PTHR30404:SF0">
    <property type="entry name" value="N-ACETYLMURAMOYL-L-ALANINE AMIDASE AMIC"/>
    <property type="match status" value="1"/>
</dbReference>
<proteinExistence type="predicted"/>
<reference evidence="3 4" key="1">
    <citation type="submission" date="2020-01" db="EMBL/GenBank/DDBJ databases">
        <title>A novel Bacillus sp. from Pasinler.</title>
        <authorList>
            <person name="Adiguzel A."/>
            <person name="Ay H."/>
            <person name="Baltaci M.O."/>
        </authorList>
    </citation>
    <scope>NUCLEOTIDE SEQUENCE [LARGE SCALE GENOMIC DNA]</scope>
    <source>
        <strain evidence="3 4">P1</strain>
    </source>
</reference>
<protein>
    <recommendedName>
        <fullName evidence="2">MurNAc-LAA domain-containing protein</fullName>
    </recommendedName>
</protein>
<dbReference type="Pfam" id="PF01520">
    <property type="entry name" value="Amidase_3"/>
    <property type="match status" value="1"/>
</dbReference>
<dbReference type="EMBL" id="JAACYS010000030">
    <property type="protein sequence ID" value="NCU17680.1"/>
    <property type="molecule type" value="Genomic_DNA"/>
</dbReference>
<comment type="caution">
    <text evidence="3">The sequence shown here is derived from an EMBL/GenBank/DDBJ whole genome shotgun (WGS) entry which is preliminary data.</text>
</comment>
<feature type="domain" description="MurNAc-LAA" evidence="2">
    <location>
        <begin position="581"/>
        <end position="708"/>
    </location>
</feature>
<organism evidence="3 4">
    <name type="scientific">Pallidibacillus pasinlerensis</name>
    <dbReference type="NCBI Taxonomy" id="2703818"/>
    <lineage>
        <taxon>Bacteria</taxon>
        <taxon>Bacillati</taxon>
        <taxon>Bacillota</taxon>
        <taxon>Bacilli</taxon>
        <taxon>Bacillales</taxon>
        <taxon>Bacillaceae</taxon>
        <taxon>Pallidibacillus</taxon>
    </lineage>
</organism>
<accession>A0ABX0A898</accession>
<dbReference type="InterPro" id="IPR002508">
    <property type="entry name" value="MurNAc-LAA_cat"/>
</dbReference>
<dbReference type="Pfam" id="PF07538">
    <property type="entry name" value="ChW"/>
    <property type="match status" value="6"/>
</dbReference>
<evidence type="ECO:0000256" key="1">
    <source>
        <dbReference type="ARBA" id="ARBA00022801"/>
    </source>
</evidence>
<dbReference type="SMART" id="SM00646">
    <property type="entry name" value="Ami_3"/>
    <property type="match status" value="1"/>
</dbReference>
<dbReference type="InterPro" id="IPR050695">
    <property type="entry name" value="N-acetylmuramoyl_amidase_3"/>
</dbReference>
<evidence type="ECO:0000313" key="3">
    <source>
        <dbReference type="EMBL" id="NCU17680.1"/>
    </source>
</evidence>
<evidence type="ECO:0000313" key="4">
    <source>
        <dbReference type="Proteomes" id="UP000743899"/>
    </source>
</evidence>
<dbReference type="SMART" id="SM00728">
    <property type="entry name" value="ChW"/>
    <property type="match status" value="6"/>
</dbReference>
<name>A0ABX0A898_9BACI</name>
<keyword evidence="1" id="KW-0378">Hydrolase</keyword>
<dbReference type="Proteomes" id="UP000743899">
    <property type="component" value="Unassembled WGS sequence"/>
</dbReference>
<dbReference type="CDD" id="cd02696">
    <property type="entry name" value="MurNAc-LAA"/>
    <property type="match status" value="1"/>
</dbReference>
<evidence type="ECO:0000259" key="2">
    <source>
        <dbReference type="SMART" id="SM00646"/>
    </source>
</evidence>
<dbReference type="InterPro" id="IPR006637">
    <property type="entry name" value="ChW"/>
</dbReference>
<gene>
    <name evidence="3" type="ORF">GW534_07910</name>
</gene>
<sequence>MEKRKLFTLLMTVLLLLSSSLLNSRHVGHADEKVESFDETSSYYLIHYDDGEQEIVLDENTSLHLLGWNDSSTVDARIDLQSDTGTESILTTLTVSDMLNELQISNHSIFYRIVESDVFNYKLVDSIQLQEQVTILEENENGTSKEEIKLVDTYGTVFQDLGLVYYSTDENYKKYEISKEDYDVLNNEVASINQVSNSSVQLFSAATISLREQASVSYSTHVQSYGWQDFVKDGQLSGTTGESKRLEAIKIKLDNAPYSGNIVYTTHVQSYGWLDSVQNGELSGTTGESKRLEAIKINLTGEMAKHYDVYYRVHAQSFGWLGWAKNGQPAGTEGLAKRLEAIEIVLVDKGGKAPGSTENPFLSTPSVSYSAHVQTYGWLNFVKDGQLSGTTGESKRLEAIKVKLENSPYSGNIVYTTHVQSYGWLNEVANGAISGTSGESKRVEAIQIKLTGDIANHYDVYYRVHAQSFGWLGWAKNGMKAGSEGLSKRLEAIEIKLVEKGKGPAVDSNKAFKLAPSKKTYSVYLDPGHGGSDPGAVAGGLKEADINLDIAKKVESLLKQRGYTVYMSRTGNTTVGLYDRPAEANRLNTDIFVSIHTNSGSSSARGIESYYYKYKPEYPPKINKELHNDPVRVAQSIKLAESVQKHMIKGTGAPNRGVKGAAFAVTRESIMPATLIEVGFISNPSERSQLATDSYRAKIARGIADGIDAYFKSLN</sequence>
<dbReference type="PANTHER" id="PTHR30404">
    <property type="entry name" value="N-ACETYLMURAMOYL-L-ALANINE AMIDASE"/>
    <property type="match status" value="1"/>
</dbReference>
<dbReference type="Gene3D" id="3.40.630.40">
    <property type="entry name" value="Zn-dependent exopeptidases"/>
    <property type="match status" value="1"/>
</dbReference>
<keyword evidence="4" id="KW-1185">Reference proteome</keyword>
<dbReference type="SUPFAM" id="SSF53187">
    <property type="entry name" value="Zn-dependent exopeptidases"/>
    <property type="match status" value="1"/>
</dbReference>